<comment type="caution">
    <text evidence="2">The sequence shown here is derived from an EMBL/GenBank/DDBJ whole genome shotgun (WGS) entry which is preliminary data.</text>
</comment>
<reference evidence="2" key="1">
    <citation type="submission" date="2020-11" db="EMBL/GenBank/DDBJ databases">
        <authorList>
            <consortium name="DOE Joint Genome Institute"/>
            <person name="Ahrendt S."/>
            <person name="Riley R."/>
            <person name="Andreopoulos W."/>
            <person name="Labutti K."/>
            <person name="Pangilinan J."/>
            <person name="Ruiz-Duenas F.J."/>
            <person name="Barrasa J.M."/>
            <person name="Sanchez-Garcia M."/>
            <person name="Camarero S."/>
            <person name="Miyauchi S."/>
            <person name="Serrano A."/>
            <person name="Linde D."/>
            <person name="Babiker R."/>
            <person name="Drula E."/>
            <person name="Ayuso-Fernandez I."/>
            <person name="Pacheco R."/>
            <person name="Padilla G."/>
            <person name="Ferreira P."/>
            <person name="Barriuso J."/>
            <person name="Kellner H."/>
            <person name="Castanera R."/>
            <person name="Alfaro M."/>
            <person name="Ramirez L."/>
            <person name="Pisabarro A.G."/>
            <person name="Kuo A."/>
            <person name="Tritt A."/>
            <person name="Lipzen A."/>
            <person name="He G."/>
            <person name="Yan M."/>
            <person name="Ng V."/>
            <person name="Cullen D."/>
            <person name="Martin F."/>
            <person name="Rosso M.-N."/>
            <person name="Henrissat B."/>
            <person name="Hibbett D."/>
            <person name="Martinez A.T."/>
            <person name="Grigoriev I.V."/>
        </authorList>
    </citation>
    <scope>NUCLEOTIDE SEQUENCE</scope>
    <source>
        <strain evidence="2">AH 40177</strain>
    </source>
</reference>
<proteinExistence type="predicted"/>
<feature type="compositionally biased region" description="Low complexity" evidence="1">
    <location>
        <begin position="448"/>
        <end position="462"/>
    </location>
</feature>
<name>A0A9P5Q9G6_9AGAR</name>
<dbReference type="EMBL" id="JADNRY010000004">
    <property type="protein sequence ID" value="KAF9077128.1"/>
    <property type="molecule type" value="Genomic_DNA"/>
</dbReference>
<feature type="compositionally biased region" description="Pro residues" evidence="1">
    <location>
        <begin position="497"/>
        <end position="506"/>
    </location>
</feature>
<organism evidence="2 3">
    <name type="scientific">Rhodocollybia butyracea</name>
    <dbReference type="NCBI Taxonomy" id="206335"/>
    <lineage>
        <taxon>Eukaryota</taxon>
        <taxon>Fungi</taxon>
        <taxon>Dikarya</taxon>
        <taxon>Basidiomycota</taxon>
        <taxon>Agaricomycotina</taxon>
        <taxon>Agaricomycetes</taxon>
        <taxon>Agaricomycetidae</taxon>
        <taxon>Agaricales</taxon>
        <taxon>Marasmiineae</taxon>
        <taxon>Omphalotaceae</taxon>
        <taxon>Rhodocollybia</taxon>
    </lineage>
</organism>
<accession>A0A9P5Q9G6</accession>
<feature type="region of interest" description="Disordered" evidence="1">
    <location>
        <begin position="436"/>
        <end position="463"/>
    </location>
</feature>
<sequence length="542" mass="60090">MSVSIKVVPLQKSLHMFGDPDRSAAYSLSGHVEITLSPHFLSRRSSRVLLQSLQLTFEGQSEVSGPNVVYSGLRICSITNELIQEVPVLLSDDGEEEPCHWNAIFNINIPGWLPASTSFGIDSLGVSYRLFATAKFIDIESRIRDPSSPSPSWSFSGLCSVICPSGQRTATASEEIQLERFFGMPSEDETPVTVNTYLLTHAPIVASDEPQIPLNVLSKVRVLGTIPEYFDLDQKVVPLTLRVRTKDLCREECERLQLLGFRVDVLQKDKCRSQPSREYEARYPLPTDELQPPKVPLRWSNQSALACSMEYGYITSTKASCSRSFSLLPPSEDGRYTLQNNNYVFAKDAEPADRPTWYTLQSNIPIVRCAKGGDHPWAGLPILRPSTSGPLLTVRHEIKITLPISYDLPNSTQKALQHLVYVMPIRFASTAPRMDRRNLIPLSPPPALTSSSSPPSSRSTTLAGASTDLFDLNNIPTVLPPYSQHYYSNGDRRTDPTPLPLYTPPGVSPCKSNYSQLVEGADEHSLSNLADTYKIQQFSDAA</sequence>
<feature type="region of interest" description="Disordered" evidence="1">
    <location>
        <begin position="483"/>
        <end position="506"/>
    </location>
</feature>
<dbReference type="OrthoDB" id="1638493at2759"/>
<evidence type="ECO:0000256" key="1">
    <source>
        <dbReference type="SAM" id="MobiDB-lite"/>
    </source>
</evidence>
<dbReference type="AlphaFoldDB" id="A0A9P5Q9G6"/>
<evidence type="ECO:0000313" key="3">
    <source>
        <dbReference type="Proteomes" id="UP000772434"/>
    </source>
</evidence>
<dbReference type="Proteomes" id="UP000772434">
    <property type="component" value="Unassembled WGS sequence"/>
</dbReference>
<keyword evidence="3" id="KW-1185">Reference proteome</keyword>
<evidence type="ECO:0000313" key="2">
    <source>
        <dbReference type="EMBL" id="KAF9077128.1"/>
    </source>
</evidence>
<protein>
    <submittedName>
        <fullName evidence="2">Uncharacterized protein</fullName>
    </submittedName>
</protein>
<gene>
    <name evidence="2" type="ORF">BDP27DRAFT_1379556</name>
</gene>